<evidence type="ECO:0000313" key="3">
    <source>
        <dbReference type="Proteomes" id="UP000315736"/>
    </source>
</evidence>
<feature type="domain" description="Antitoxin FitA-like ribbon-helix-helix" evidence="1">
    <location>
        <begin position="2"/>
        <end position="40"/>
    </location>
</feature>
<proteinExistence type="predicted"/>
<gene>
    <name evidence="2" type="ORF">Talka_01346</name>
</gene>
<protein>
    <recommendedName>
        <fullName evidence="1">Antitoxin FitA-like ribbon-helix-helix domain-containing protein</fullName>
    </recommendedName>
</protein>
<dbReference type="Pfam" id="PF22513">
    <property type="entry name" value="FitA-like_RHH"/>
    <property type="match status" value="1"/>
</dbReference>
<dbReference type="Gene3D" id="1.10.1220.10">
    <property type="entry name" value="Met repressor-like"/>
    <property type="match status" value="1"/>
</dbReference>
<comment type="caution">
    <text evidence="2">The sequence shown here is derived from an EMBL/GenBank/DDBJ whole genome shotgun (WGS) entry which is preliminary data.</text>
</comment>
<keyword evidence="3" id="KW-1185">Reference proteome</keyword>
<sequence length="83" mass="9178">MAQVVVRRLEEGVKQALKARAARHGCSMEEEVRRILRRAVQEEPAAAAPGLGSRIAARFAGLGLDDEWPTWHGHEAQPMEPPQ</sequence>
<reference evidence="2 3" key="1">
    <citation type="submission" date="2019-07" db="EMBL/GenBank/DDBJ databases">
        <title>Tepidimonas alkaliphilus YIM 72238 draft genome.</title>
        <authorList>
            <person name="Da Costa M.S."/>
            <person name="Froufe H.J.C."/>
            <person name="Egas C."/>
            <person name="Albuquerque L."/>
        </authorList>
    </citation>
    <scope>NUCLEOTIDE SEQUENCE [LARGE SCALE GENOMIC DNA]</scope>
    <source>
        <strain evidence="2 3">YIM 72238</strain>
    </source>
</reference>
<organism evidence="2 3">
    <name type="scientific">Tepidimonas alkaliphilus</name>
    <dbReference type="NCBI Taxonomy" id="2588942"/>
    <lineage>
        <taxon>Bacteria</taxon>
        <taxon>Pseudomonadati</taxon>
        <taxon>Pseudomonadota</taxon>
        <taxon>Betaproteobacteria</taxon>
        <taxon>Burkholderiales</taxon>
        <taxon>Tepidimonas</taxon>
    </lineage>
</organism>
<dbReference type="InterPro" id="IPR010985">
    <property type="entry name" value="Ribbon_hlx_hlx"/>
</dbReference>
<accession>A0A554W7S2</accession>
<dbReference type="AlphaFoldDB" id="A0A554W7S2"/>
<dbReference type="SUPFAM" id="SSF47598">
    <property type="entry name" value="Ribbon-helix-helix"/>
    <property type="match status" value="1"/>
</dbReference>
<dbReference type="GO" id="GO:0006355">
    <property type="term" value="P:regulation of DNA-templated transcription"/>
    <property type="evidence" value="ECO:0007669"/>
    <property type="project" value="InterPro"/>
</dbReference>
<dbReference type="InterPro" id="IPR053853">
    <property type="entry name" value="FitA-like_RHH"/>
</dbReference>
<dbReference type="Proteomes" id="UP000315736">
    <property type="component" value="Unassembled WGS sequence"/>
</dbReference>
<name>A0A554W7S2_9BURK</name>
<evidence type="ECO:0000313" key="2">
    <source>
        <dbReference type="EMBL" id="TSE19627.1"/>
    </source>
</evidence>
<dbReference type="InterPro" id="IPR013321">
    <property type="entry name" value="Arc_rbn_hlx_hlx"/>
</dbReference>
<evidence type="ECO:0000259" key="1">
    <source>
        <dbReference type="Pfam" id="PF22513"/>
    </source>
</evidence>
<dbReference type="EMBL" id="VJNB01000006">
    <property type="protein sequence ID" value="TSE19627.1"/>
    <property type="molecule type" value="Genomic_DNA"/>
</dbReference>
<dbReference type="RefSeq" id="WP_185970089.1">
    <property type="nucleotide sequence ID" value="NZ_VJNB01000006.1"/>
</dbReference>